<dbReference type="InterPro" id="IPR017451">
    <property type="entry name" value="F-box-assoc_interact_dom"/>
</dbReference>
<evidence type="ECO:0000313" key="2">
    <source>
        <dbReference type="EMBL" id="CAI9105959.1"/>
    </source>
</evidence>
<dbReference type="EMBL" id="OX459122">
    <property type="protein sequence ID" value="CAI9105959.1"/>
    <property type="molecule type" value="Genomic_DNA"/>
</dbReference>
<organism evidence="2 3">
    <name type="scientific">Oldenlandia corymbosa var. corymbosa</name>
    <dbReference type="NCBI Taxonomy" id="529605"/>
    <lineage>
        <taxon>Eukaryota</taxon>
        <taxon>Viridiplantae</taxon>
        <taxon>Streptophyta</taxon>
        <taxon>Embryophyta</taxon>
        <taxon>Tracheophyta</taxon>
        <taxon>Spermatophyta</taxon>
        <taxon>Magnoliopsida</taxon>
        <taxon>eudicotyledons</taxon>
        <taxon>Gunneridae</taxon>
        <taxon>Pentapetalae</taxon>
        <taxon>asterids</taxon>
        <taxon>lamiids</taxon>
        <taxon>Gentianales</taxon>
        <taxon>Rubiaceae</taxon>
        <taxon>Rubioideae</taxon>
        <taxon>Spermacoceae</taxon>
        <taxon>Hedyotis-Oldenlandia complex</taxon>
        <taxon>Oldenlandia</taxon>
    </lineage>
</organism>
<dbReference type="SMART" id="SM00256">
    <property type="entry name" value="FBOX"/>
    <property type="match status" value="1"/>
</dbReference>
<dbReference type="InterPro" id="IPR006527">
    <property type="entry name" value="F-box-assoc_dom_typ1"/>
</dbReference>
<dbReference type="PANTHER" id="PTHR31672">
    <property type="entry name" value="BNACNNG10540D PROTEIN"/>
    <property type="match status" value="1"/>
</dbReference>
<dbReference type="SUPFAM" id="SSF81383">
    <property type="entry name" value="F-box domain"/>
    <property type="match status" value="1"/>
</dbReference>
<dbReference type="NCBIfam" id="TIGR01640">
    <property type="entry name" value="F_box_assoc_1"/>
    <property type="match status" value="1"/>
</dbReference>
<dbReference type="PANTHER" id="PTHR31672:SF13">
    <property type="entry name" value="F-BOX PROTEIN CPR30-LIKE"/>
    <property type="match status" value="1"/>
</dbReference>
<dbReference type="AlphaFoldDB" id="A0AAV1DDL0"/>
<dbReference type="CDD" id="cd22157">
    <property type="entry name" value="F-box_AtFBW1-like"/>
    <property type="match status" value="1"/>
</dbReference>
<dbReference type="Proteomes" id="UP001161247">
    <property type="component" value="Chromosome 5"/>
</dbReference>
<dbReference type="Gene3D" id="1.20.1280.50">
    <property type="match status" value="1"/>
</dbReference>
<gene>
    <name evidence="2" type="ORF">OLC1_LOCUS14553</name>
</gene>
<evidence type="ECO:0000259" key="1">
    <source>
        <dbReference type="PROSITE" id="PS50181"/>
    </source>
</evidence>
<proteinExistence type="predicted"/>
<feature type="domain" description="F-box" evidence="1">
    <location>
        <begin position="14"/>
        <end position="61"/>
    </location>
</feature>
<protein>
    <submittedName>
        <fullName evidence="2">OLC1v1004996C1</fullName>
    </submittedName>
</protein>
<dbReference type="InterPro" id="IPR050796">
    <property type="entry name" value="SCF_F-box_component"/>
</dbReference>
<reference evidence="2" key="1">
    <citation type="submission" date="2023-03" db="EMBL/GenBank/DDBJ databases">
        <authorList>
            <person name="Julca I."/>
        </authorList>
    </citation>
    <scope>NUCLEOTIDE SEQUENCE</scope>
</reference>
<name>A0AAV1DDL0_OLDCO</name>
<dbReference type="PROSITE" id="PS50181">
    <property type="entry name" value="FBOX"/>
    <property type="match status" value="1"/>
</dbReference>
<dbReference type="Pfam" id="PF07734">
    <property type="entry name" value="FBA_1"/>
    <property type="match status" value="1"/>
</dbReference>
<dbReference type="InterPro" id="IPR036047">
    <property type="entry name" value="F-box-like_dom_sf"/>
</dbReference>
<keyword evidence="3" id="KW-1185">Reference proteome</keyword>
<dbReference type="Pfam" id="PF00646">
    <property type="entry name" value="F-box"/>
    <property type="match status" value="1"/>
</dbReference>
<sequence>MSKREKIEAAKMEPTIWSKIPEELLIEILIRVPIKFLVRLTQLSKSWYALITSHGFIFTHVSKLQADGSDRSSRWLLRFGAKCVGTYLLCSDDYFDLKSSDMLHPYPTFDGYYSADAEDDFPAKIEVPLTRPHHDYRIVGSCNGLHCFSNNQFGESAKPIVVWNPSIEKSVELPLPSIHPDSDRSLVGFGCDLLGLDYKVVRIVIPEEGNVAPAQTEVYSLVSKGWKVVASVPNCQVIKTYSPVLVNGVLHWLTHEEDRGSMFLGFNLKYETFSEISLPEDLAGQPTESLRPFVKGDRLAVMKYDKVQEFGSIWVMKEYGNVYSWEMLHEFGMAEGIDGVIGFAKNGHCLATMGNGLASFDPQNSRKVKIYRIGGTENSLQAVHFVESLVLLEGRCRF</sequence>
<accession>A0AAV1DDL0</accession>
<dbReference type="InterPro" id="IPR001810">
    <property type="entry name" value="F-box_dom"/>
</dbReference>
<evidence type="ECO:0000313" key="3">
    <source>
        <dbReference type="Proteomes" id="UP001161247"/>
    </source>
</evidence>